<dbReference type="OrthoDB" id="9805754at2"/>
<evidence type="ECO:0000256" key="4">
    <source>
        <dbReference type="ARBA" id="ARBA00023002"/>
    </source>
</evidence>
<dbReference type="InterPro" id="IPR036291">
    <property type="entry name" value="NAD(P)-bd_dom_sf"/>
</dbReference>
<keyword evidence="4 6" id="KW-0560">Oxidoreductase</keyword>
<dbReference type="RefSeq" id="WP_150457114.1">
    <property type="nucleotide sequence ID" value="NZ_VYKK01000005.1"/>
</dbReference>
<keyword evidence="2 6" id="KW-0641">Proline biosynthesis</keyword>
<dbReference type="PANTHER" id="PTHR11645">
    <property type="entry name" value="PYRROLINE-5-CARBOXYLATE REDUCTASE"/>
    <property type="match status" value="1"/>
</dbReference>
<keyword evidence="6" id="KW-0963">Cytoplasm</keyword>
<proteinExistence type="inferred from homology"/>
<dbReference type="InterPro" id="IPR028939">
    <property type="entry name" value="P5C_Rdtase_cat_N"/>
</dbReference>
<dbReference type="InterPro" id="IPR029036">
    <property type="entry name" value="P5CR_dimer"/>
</dbReference>
<reference evidence="12 13" key="1">
    <citation type="submission" date="2019-09" db="EMBL/GenBank/DDBJ databases">
        <title>Bacillus ochoae sp. nov., Paenibacillus whitsoniae sp. nov., Paenibacillus spiritus sp. nov. Isolated from the Mars Exploration Rover during spacecraft assembly.</title>
        <authorList>
            <person name="Seuylemezian A."/>
            <person name="Vaishampayan P."/>
        </authorList>
    </citation>
    <scope>NUCLEOTIDE SEQUENCE [LARGE SCALE GENOMIC DNA]</scope>
    <source>
        <strain evidence="12 13">MER_111</strain>
    </source>
</reference>
<dbReference type="PROSITE" id="PS00521">
    <property type="entry name" value="P5CR"/>
    <property type="match status" value="1"/>
</dbReference>
<evidence type="ECO:0000256" key="6">
    <source>
        <dbReference type="HAMAP-Rule" id="MF_01925"/>
    </source>
</evidence>
<dbReference type="InterPro" id="IPR008927">
    <property type="entry name" value="6-PGluconate_DH-like_C_sf"/>
</dbReference>
<dbReference type="InterPro" id="IPR053790">
    <property type="entry name" value="P5CR-like_CS"/>
</dbReference>
<dbReference type="FunFam" id="1.10.3730.10:FF:000001">
    <property type="entry name" value="Pyrroline-5-carboxylate reductase"/>
    <property type="match status" value="1"/>
</dbReference>
<name>A0A5J5GEV0_9BACL</name>
<feature type="domain" description="Pyrroline-5-carboxylate reductase dimerisation" evidence="11">
    <location>
        <begin position="175"/>
        <end position="279"/>
    </location>
</feature>
<dbReference type="GO" id="GO:0055129">
    <property type="term" value="P:L-proline biosynthetic process"/>
    <property type="evidence" value="ECO:0007669"/>
    <property type="project" value="UniProtKB-UniRule"/>
</dbReference>
<comment type="caution">
    <text evidence="12">The sequence shown here is derived from an EMBL/GenBank/DDBJ whole genome shotgun (WGS) entry which is preliminary data.</text>
</comment>
<dbReference type="AlphaFoldDB" id="A0A5J5GEV0"/>
<comment type="pathway">
    <text evidence="6 9">Amino-acid biosynthesis; L-proline biosynthesis; L-proline from L-glutamate 5-semialdehyde: step 1/1.</text>
</comment>
<evidence type="ECO:0000256" key="8">
    <source>
        <dbReference type="PIRSR" id="PIRSR000193-1"/>
    </source>
</evidence>
<evidence type="ECO:0000256" key="1">
    <source>
        <dbReference type="ARBA" id="ARBA00005525"/>
    </source>
</evidence>
<keyword evidence="6 9" id="KW-0028">Amino-acid biosynthesis</keyword>
<dbReference type="SUPFAM" id="SSF48179">
    <property type="entry name" value="6-phosphogluconate dehydrogenase C-terminal domain-like"/>
    <property type="match status" value="1"/>
</dbReference>
<evidence type="ECO:0000259" key="11">
    <source>
        <dbReference type="Pfam" id="PF14748"/>
    </source>
</evidence>
<dbReference type="Pfam" id="PF14748">
    <property type="entry name" value="P5CR_dimer"/>
    <property type="match status" value="1"/>
</dbReference>
<evidence type="ECO:0000256" key="7">
    <source>
        <dbReference type="NCBIfam" id="TIGR00112"/>
    </source>
</evidence>
<feature type="domain" description="Pyrroline-5-carboxylate reductase catalytic N-terminal" evidence="10">
    <location>
        <begin position="13"/>
        <end position="112"/>
    </location>
</feature>
<dbReference type="SUPFAM" id="SSF51735">
    <property type="entry name" value="NAD(P)-binding Rossmann-fold domains"/>
    <property type="match status" value="1"/>
</dbReference>
<dbReference type="Pfam" id="PF03807">
    <property type="entry name" value="F420_oxidored"/>
    <property type="match status" value="1"/>
</dbReference>
<sequence>MCQQPAKPLIKERIVFYGAGSMAEAIVRGLVARSVVASDQVVMLNRNGSDRLAELRSRYGVRATNDPVQKEEYLSSSPIIVLAMKPKDAAEALRKLGPALSGEQLILSVIAGLSIRTIQGLLGTAQPVVRTMPNTSSSIGLGATGIAFSREVSEGQRQLAMQIFEAVGTTAVIDEERMETLTGISGSGPAYIYYMMEAMIAAGIRGGLGKEQAAELTVQTVLGAARMVQQTGEEPAALRKKVTSPNGSTQAALEVLDQGDFYETVIAAVARCAERSREMGAALDAELKKSAGEE</sequence>
<comment type="catalytic activity">
    <reaction evidence="6 9">
        <text>L-proline + NADP(+) = (S)-1-pyrroline-5-carboxylate + NADPH + 2 H(+)</text>
        <dbReference type="Rhea" id="RHEA:14109"/>
        <dbReference type="ChEBI" id="CHEBI:15378"/>
        <dbReference type="ChEBI" id="CHEBI:17388"/>
        <dbReference type="ChEBI" id="CHEBI:57783"/>
        <dbReference type="ChEBI" id="CHEBI:58349"/>
        <dbReference type="ChEBI" id="CHEBI:60039"/>
        <dbReference type="EC" id="1.5.1.2"/>
    </reaction>
</comment>
<dbReference type="EMBL" id="VYKK01000005">
    <property type="protein sequence ID" value="KAA9006283.1"/>
    <property type="molecule type" value="Genomic_DNA"/>
</dbReference>
<comment type="similarity">
    <text evidence="1 6 9">Belongs to the pyrroline-5-carboxylate reductase family.</text>
</comment>
<feature type="binding site" evidence="8">
    <location>
        <begin position="83"/>
        <end position="86"/>
    </location>
    <ligand>
        <name>NADP(+)</name>
        <dbReference type="ChEBI" id="CHEBI:58349"/>
    </ligand>
</feature>
<dbReference type="Gene3D" id="3.40.50.720">
    <property type="entry name" value="NAD(P)-binding Rossmann-like Domain"/>
    <property type="match status" value="1"/>
</dbReference>
<dbReference type="UniPathway" id="UPA00098">
    <property type="reaction ID" value="UER00361"/>
</dbReference>
<protein>
    <recommendedName>
        <fullName evidence="6 7">Pyrroline-5-carboxylate reductase</fullName>
        <shortName evidence="6">P5C reductase</shortName>
        <shortName evidence="6">P5CR</shortName>
        <ecNumber evidence="6 7">1.5.1.2</ecNumber>
    </recommendedName>
    <alternativeName>
        <fullName evidence="6">PCA reductase</fullName>
    </alternativeName>
</protein>
<dbReference type="Proteomes" id="UP000367750">
    <property type="component" value="Unassembled WGS sequence"/>
</dbReference>
<evidence type="ECO:0000256" key="9">
    <source>
        <dbReference type="RuleBase" id="RU003903"/>
    </source>
</evidence>
<dbReference type="EC" id="1.5.1.2" evidence="6 7"/>
<dbReference type="InterPro" id="IPR000304">
    <property type="entry name" value="Pyrroline-COOH_reductase"/>
</dbReference>
<dbReference type="GO" id="GO:0005737">
    <property type="term" value="C:cytoplasm"/>
    <property type="evidence" value="ECO:0007669"/>
    <property type="project" value="UniProtKB-SubCell"/>
</dbReference>
<evidence type="ECO:0000256" key="2">
    <source>
        <dbReference type="ARBA" id="ARBA00022650"/>
    </source>
</evidence>
<keyword evidence="13" id="KW-1185">Reference proteome</keyword>
<dbReference type="Gene3D" id="1.10.3730.10">
    <property type="entry name" value="ProC C-terminal domain-like"/>
    <property type="match status" value="1"/>
</dbReference>
<comment type="catalytic activity">
    <reaction evidence="6">
        <text>L-proline + NAD(+) = (S)-1-pyrroline-5-carboxylate + NADH + 2 H(+)</text>
        <dbReference type="Rhea" id="RHEA:14105"/>
        <dbReference type="ChEBI" id="CHEBI:15378"/>
        <dbReference type="ChEBI" id="CHEBI:17388"/>
        <dbReference type="ChEBI" id="CHEBI:57540"/>
        <dbReference type="ChEBI" id="CHEBI:57945"/>
        <dbReference type="ChEBI" id="CHEBI:60039"/>
        <dbReference type="EC" id="1.5.1.2"/>
    </reaction>
</comment>
<evidence type="ECO:0000313" key="13">
    <source>
        <dbReference type="Proteomes" id="UP000367750"/>
    </source>
</evidence>
<evidence type="ECO:0000256" key="5">
    <source>
        <dbReference type="ARBA" id="ARBA00058118"/>
    </source>
</evidence>
<dbReference type="NCBIfam" id="TIGR00112">
    <property type="entry name" value="proC"/>
    <property type="match status" value="1"/>
</dbReference>
<dbReference type="PANTHER" id="PTHR11645:SF49">
    <property type="entry name" value="PYRROLINE-5-CARBOXYLATE REDUCTASE 1"/>
    <property type="match status" value="1"/>
</dbReference>
<evidence type="ECO:0000256" key="3">
    <source>
        <dbReference type="ARBA" id="ARBA00022857"/>
    </source>
</evidence>
<dbReference type="HAMAP" id="MF_01925">
    <property type="entry name" value="P5C_reductase"/>
    <property type="match status" value="1"/>
</dbReference>
<gene>
    <name evidence="6 12" type="primary">proC</name>
    <name evidence="12" type="ORF">F4V43_04795</name>
</gene>
<keyword evidence="3 6" id="KW-0521">NADP</keyword>
<comment type="function">
    <text evidence="5 6">Catalyzes the reduction of 1-pyrroline-5-carboxylate (PCA) to L-proline.</text>
</comment>
<evidence type="ECO:0000259" key="10">
    <source>
        <dbReference type="Pfam" id="PF03807"/>
    </source>
</evidence>
<organism evidence="12 13">
    <name type="scientific">Paenibacillus spiritus</name>
    <dbReference type="NCBI Taxonomy" id="2496557"/>
    <lineage>
        <taxon>Bacteria</taxon>
        <taxon>Bacillati</taxon>
        <taxon>Bacillota</taxon>
        <taxon>Bacilli</taxon>
        <taxon>Bacillales</taxon>
        <taxon>Paenibacillaceae</taxon>
        <taxon>Paenibacillus</taxon>
    </lineage>
</organism>
<dbReference type="PIRSF" id="PIRSF000193">
    <property type="entry name" value="Pyrrol-5-carb_rd"/>
    <property type="match status" value="1"/>
</dbReference>
<comment type="subcellular location">
    <subcellularLocation>
        <location evidence="6">Cytoplasm</location>
    </subcellularLocation>
</comment>
<dbReference type="GO" id="GO:0004735">
    <property type="term" value="F:pyrroline-5-carboxylate reductase activity"/>
    <property type="evidence" value="ECO:0007669"/>
    <property type="project" value="UniProtKB-UniRule"/>
</dbReference>
<accession>A0A5J5GEV0</accession>
<evidence type="ECO:0000313" key="12">
    <source>
        <dbReference type="EMBL" id="KAA9006283.1"/>
    </source>
</evidence>